<keyword evidence="8" id="KW-0805">Transcription regulation</keyword>
<name>A0A9P0KZ74_ACAOB</name>
<evidence type="ECO:0000256" key="12">
    <source>
        <dbReference type="PROSITE-ProRule" id="PRU00723"/>
    </source>
</evidence>
<dbReference type="OrthoDB" id="5842926at2759"/>
<keyword evidence="11" id="KW-0539">Nucleus</keyword>
<proteinExistence type="predicted"/>
<dbReference type="GO" id="GO:0001227">
    <property type="term" value="F:DNA-binding transcription repressor activity, RNA polymerase II-specific"/>
    <property type="evidence" value="ECO:0007669"/>
    <property type="project" value="TreeGrafter"/>
</dbReference>
<dbReference type="PROSITE" id="PS50103">
    <property type="entry name" value="ZF_C3H1"/>
    <property type="match status" value="1"/>
</dbReference>
<comment type="function">
    <text evidence="1">Transcription repressor.</text>
</comment>
<keyword evidence="9" id="KW-0238">DNA-binding</keyword>
<dbReference type="PROSITE" id="PS50174">
    <property type="entry name" value="G_PATCH"/>
    <property type="match status" value="1"/>
</dbReference>
<dbReference type="GO" id="GO:0008270">
    <property type="term" value="F:zinc ion binding"/>
    <property type="evidence" value="ECO:0007669"/>
    <property type="project" value="UniProtKB-KW"/>
</dbReference>
<evidence type="ECO:0000256" key="4">
    <source>
        <dbReference type="ARBA" id="ARBA00022491"/>
    </source>
</evidence>
<gene>
    <name evidence="15" type="ORF">ACAOBT_LOCUS15482</name>
</gene>
<keyword evidence="10" id="KW-0804">Transcription</keyword>
<evidence type="ECO:0000313" key="15">
    <source>
        <dbReference type="EMBL" id="CAH1983272.1"/>
    </source>
</evidence>
<evidence type="ECO:0000256" key="7">
    <source>
        <dbReference type="ARBA" id="ARBA00022833"/>
    </source>
</evidence>
<dbReference type="AlphaFoldDB" id="A0A9P0KZ74"/>
<dbReference type="Gene3D" id="2.30.30.140">
    <property type="match status" value="1"/>
</dbReference>
<sequence length="488" mass="56084">MNTEDIQLYEDQLTQVNQALITCESEEQKEELLALKASIVELLNLTNGGSPQTKNYTEPSSSSTLEDEFALFMAEMKKEGAIEKAVEDKEYQPFVYEGDIKSIEGKKCRAPHKHQWGDTVYHNAMICSVISNNNEDEIKVRVLFTNPTHQEMLPCPFYYDSDCKFSEEDCRFSHGEIVLFSSLQEYVDPQFDLLEIGSSVLAKQENNLWHRALIKHLFDDKCLVRFESNTHDIEVKLEHVFPLGGSSSGRESSDSECENDRDEITRTDIINKSLMNQPGDKPLGEWEKYTKGIGFKLMQKMGYVVGTGLGKKAEGIINPVTAVILPQGKSLDYCMQLRERAGGDKDLFNAEKRLKRLQQVQEGKQNRFLKKQQKNKNGDVFNFLNENILSKGKGKKKANKREQIKRESQRELNVKGLQIDETIKRIQMDLIKLEESLGRQKDPTSTSYKQLKENIALKRTEIKELESQACRVEREKELRENTRKLTTF</sequence>
<dbReference type="InterPro" id="IPR000571">
    <property type="entry name" value="Znf_CCCH"/>
</dbReference>
<dbReference type="InterPro" id="IPR000467">
    <property type="entry name" value="G_patch_dom"/>
</dbReference>
<evidence type="ECO:0000256" key="6">
    <source>
        <dbReference type="ARBA" id="ARBA00022771"/>
    </source>
</evidence>
<evidence type="ECO:0000256" key="5">
    <source>
        <dbReference type="ARBA" id="ARBA00022723"/>
    </source>
</evidence>
<evidence type="ECO:0000256" key="10">
    <source>
        <dbReference type="ARBA" id="ARBA00023163"/>
    </source>
</evidence>
<evidence type="ECO:0000259" key="14">
    <source>
        <dbReference type="PROSITE" id="PS50174"/>
    </source>
</evidence>
<protein>
    <recommendedName>
        <fullName evidence="3">Zinc finger CCCH-type with G patch domain-containing protein</fullName>
    </recommendedName>
</protein>
<comment type="subcellular location">
    <subcellularLocation>
        <location evidence="2">Nucleus</location>
    </subcellularLocation>
</comment>
<dbReference type="EMBL" id="CAKOFQ010006936">
    <property type="protein sequence ID" value="CAH1983272.1"/>
    <property type="molecule type" value="Genomic_DNA"/>
</dbReference>
<evidence type="ECO:0000256" key="2">
    <source>
        <dbReference type="ARBA" id="ARBA00004123"/>
    </source>
</evidence>
<evidence type="ECO:0000256" key="1">
    <source>
        <dbReference type="ARBA" id="ARBA00004062"/>
    </source>
</evidence>
<evidence type="ECO:0000256" key="8">
    <source>
        <dbReference type="ARBA" id="ARBA00023015"/>
    </source>
</evidence>
<reference evidence="15" key="1">
    <citation type="submission" date="2022-03" db="EMBL/GenBank/DDBJ databases">
        <authorList>
            <person name="Sayadi A."/>
        </authorList>
    </citation>
    <scope>NUCLEOTIDE SEQUENCE</scope>
</reference>
<keyword evidence="4" id="KW-0678">Repressor</keyword>
<dbReference type="Pfam" id="PF01585">
    <property type="entry name" value="G-patch"/>
    <property type="match status" value="1"/>
</dbReference>
<feature type="domain" description="G-patch" evidence="14">
    <location>
        <begin position="290"/>
        <end position="336"/>
    </location>
</feature>
<dbReference type="CDD" id="cd20384">
    <property type="entry name" value="Tudor_ZGPAT"/>
    <property type="match status" value="1"/>
</dbReference>
<dbReference type="GO" id="GO:0005634">
    <property type="term" value="C:nucleus"/>
    <property type="evidence" value="ECO:0007669"/>
    <property type="project" value="UniProtKB-SubCell"/>
</dbReference>
<evidence type="ECO:0000256" key="11">
    <source>
        <dbReference type="ARBA" id="ARBA00023242"/>
    </source>
</evidence>
<dbReference type="GO" id="GO:0000978">
    <property type="term" value="F:RNA polymerase II cis-regulatory region sequence-specific DNA binding"/>
    <property type="evidence" value="ECO:0007669"/>
    <property type="project" value="TreeGrafter"/>
</dbReference>
<accession>A0A9P0KZ74</accession>
<evidence type="ECO:0000313" key="16">
    <source>
        <dbReference type="Proteomes" id="UP001152888"/>
    </source>
</evidence>
<feature type="domain" description="C3H1-type" evidence="13">
    <location>
        <begin position="154"/>
        <end position="177"/>
    </location>
</feature>
<dbReference type="PANTHER" id="PTHR46297:SF1">
    <property type="entry name" value="ZINC FINGER CCCH-TYPE WITH G PATCH DOMAIN-CONTAINING PROTEIN"/>
    <property type="match status" value="1"/>
</dbReference>
<keyword evidence="6 12" id="KW-0863">Zinc-finger</keyword>
<evidence type="ECO:0000256" key="9">
    <source>
        <dbReference type="ARBA" id="ARBA00023125"/>
    </source>
</evidence>
<keyword evidence="16" id="KW-1185">Reference proteome</keyword>
<dbReference type="Proteomes" id="UP001152888">
    <property type="component" value="Unassembled WGS sequence"/>
</dbReference>
<evidence type="ECO:0000256" key="3">
    <source>
        <dbReference type="ARBA" id="ARBA00022414"/>
    </source>
</evidence>
<dbReference type="SMART" id="SM00443">
    <property type="entry name" value="G_patch"/>
    <property type="match status" value="1"/>
</dbReference>
<organism evidence="15 16">
    <name type="scientific">Acanthoscelides obtectus</name>
    <name type="common">Bean weevil</name>
    <name type="synonym">Bruchus obtectus</name>
    <dbReference type="NCBI Taxonomy" id="200917"/>
    <lineage>
        <taxon>Eukaryota</taxon>
        <taxon>Metazoa</taxon>
        <taxon>Ecdysozoa</taxon>
        <taxon>Arthropoda</taxon>
        <taxon>Hexapoda</taxon>
        <taxon>Insecta</taxon>
        <taxon>Pterygota</taxon>
        <taxon>Neoptera</taxon>
        <taxon>Endopterygota</taxon>
        <taxon>Coleoptera</taxon>
        <taxon>Polyphaga</taxon>
        <taxon>Cucujiformia</taxon>
        <taxon>Chrysomeloidea</taxon>
        <taxon>Chrysomelidae</taxon>
        <taxon>Bruchinae</taxon>
        <taxon>Bruchini</taxon>
        <taxon>Acanthoscelides</taxon>
    </lineage>
</organism>
<keyword evidence="5 12" id="KW-0479">Metal-binding</keyword>
<dbReference type="Gene3D" id="2.30.30.1190">
    <property type="match status" value="1"/>
</dbReference>
<dbReference type="PANTHER" id="PTHR46297">
    <property type="entry name" value="ZINC FINGER CCCH-TYPE WITH G PATCH DOMAIN-CONTAINING PROTEIN"/>
    <property type="match status" value="1"/>
</dbReference>
<comment type="caution">
    <text evidence="15">The sequence shown here is derived from an EMBL/GenBank/DDBJ whole genome shotgun (WGS) entry which is preliminary data.</text>
</comment>
<keyword evidence="7 12" id="KW-0862">Zinc</keyword>
<evidence type="ECO:0000259" key="13">
    <source>
        <dbReference type="PROSITE" id="PS50103"/>
    </source>
</evidence>
<feature type="zinc finger region" description="C3H1-type" evidence="12">
    <location>
        <begin position="154"/>
        <end position="177"/>
    </location>
</feature>